<keyword evidence="1" id="KW-0472">Membrane</keyword>
<comment type="caution">
    <text evidence="2">The sequence shown here is derived from an EMBL/GenBank/DDBJ whole genome shotgun (WGS) entry which is preliminary data.</text>
</comment>
<organism evidence="2 3">
    <name type="scientific">Candidatus Eisenbergiella merdigallinarum</name>
    <dbReference type="NCBI Taxonomy" id="2838552"/>
    <lineage>
        <taxon>Bacteria</taxon>
        <taxon>Bacillati</taxon>
        <taxon>Bacillota</taxon>
        <taxon>Clostridia</taxon>
        <taxon>Lachnospirales</taxon>
        <taxon>Lachnospiraceae</taxon>
        <taxon>Eisenbergiella</taxon>
    </lineage>
</organism>
<feature type="transmembrane region" description="Helical" evidence="1">
    <location>
        <begin position="232"/>
        <end position="252"/>
    </location>
</feature>
<dbReference type="EMBL" id="DWXE01000022">
    <property type="protein sequence ID" value="HJB91081.1"/>
    <property type="molecule type" value="Genomic_DNA"/>
</dbReference>
<feature type="transmembrane region" description="Helical" evidence="1">
    <location>
        <begin position="444"/>
        <end position="462"/>
    </location>
</feature>
<proteinExistence type="predicted"/>
<sequence>MELKEGRRKESGSARSSVPAVLKNRPLQDGLIALCLTLLLFAFLAFRFDFYYDLNDDVLIKDVLSGVYSGEPDGHTMQLLYPLGAALSLLYRQLPVPVFGLFLLGCQGIAVWAVLRRTAGLFEGPWGRIGLPAAEALFLLASFGDHLVFVQYTVTAGLLASAAIFWLLTGEGRAEGGSFARSFWRENLPALALYWLAFCLRSEMGLLLLPLAGAAGLCLWARRSPFWSRENLAAFGGLFLILAGGMACLWGADSLAYGSGEWKEFRRFFDARTELYDYQLDFVNGYEENREIYEGLGIPQAQQKLLETYNFGADDSIDADWMERLQEAAAAREGGGFVRQSPADALWNLRHRFLSSGDFPLNLAVLAGFFALLLPGIRKGNRRFLWQAPLCLAVGGALWMFLLLRNRPEARVVDPLYLAQLLVFLGLVWPAGKREGAGRRSGMLSKALPAACAVFFLGAAALRLPGSLSELEAESARREEVNRVNEAVMEYCRVRPDSLFLEDVYSTVAYSEKICADREKPFSYDLLGGWLVKSPLTEKKLAAFGFSGMEEAVRSKEGVYLLADETSGSGIGWLEDYFAFRQEDVSVVRVDSIAGRVNVYQVVAGRETGDFGPDAP</sequence>
<reference evidence="2" key="2">
    <citation type="submission" date="2021-04" db="EMBL/GenBank/DDBJ databases">
        <authorList>
            <person name="Gilroy R."/>
        </authorList>
    </citation>
    <scope>NUCLEOTIDE SEQUENCE</scope>
    <source>
        <strain evidence="2">USAMLcec3-2134</strain>
    </source>
</reference>
<dbReference type="AlphaFoldDB" id="A0A9D2MSD6"/>
<gene>
    <name evidence="2" type="ORF">H9763_06380</name>
</gene>
<feature type="transmembrane region" description="Helical" evidence="1">
    <location>
        <begin position="136"/>
        <end position="168"/>
    </location>
</feature>
<evidence type="ECO:0000313" key="2">
    <source>
        <dbReference type="EMBL" id="HJB91081.1"/>
    </source>
</evidence>
<feature type="transmembrane region" description="Helical" evidence="1">
    <location>
        <begin position="192"/>
        <end position="220"/>
    </location>
</feature>
<accession>A0A9D2MSD6</accession>
<evidence type="ECO:0000313" key="3">
    <source>
        <dbReference type="Proteomes" id="UP000886883"/>
    </source>
</evidence>
<feature type="transmembrane region" description="Helical" evidence="1">
    <location>
        <begin position="416"/>
        <end position="432"/>
    </location>
</feature>
<protein>
    <submittedName>
        <fullName evidence="2">Uncharacterized protein</fullName>
    </submittedName>
</protein>
<feature type="transmembrane region" description="Helical" evidence="1">
    <location>
        <begin position="359"/>
        <end position="377"/>
    </location>
</feature>
<feature type="transmembrane region" description="Helical" evidence="1">
    <location>
        <begin position="384"/>
        <end position="404"/>
    </location>
</feature>
<reference evidence="2" key="1">
    <citation type="journal article" date="2021" name="PeerJ">
        <title>Extensive microbial diversity within the chicken gut microbiome revealed by metagenomics and culture.</title>
        <authorList>
            <person name="Gilroy R."/>
            <person name="Ravi A."/>
            <person name="Getino M."/>
            <person name="Pursley I."/>
            <person name="Horton D.L."/>
            <person name="Alikhan N.F."/>
            <person name="Baker D."/>
            <person name="Gharbi K."/>
            <person name="Hall N."/>
            <person name="Watson M."/>
            <person name="Adriaenssens E.M."/>
            <person name="Foster-Nyarko E."/>
            <person name="Jarju S."/>
            <person name="Secka A."/>
            <person name="Antonio M."/>
            <person name="Oren A."/>
            <person name="Chaudhuri R.R."/>
            <person name="La Ragione R."/>
            <person name="Hildebrand F."/>
            <person name="Pallen M.J."/>
        </authorList>
    </citation>
    <scope>NUCLEOTIDE SEQUENCE</scope>
    <source>
        <strain evidence="2">USAMLcec3-2134</strain>
    </source>
</reference>
<feature type="transmembrane region" description="Helical" evidence="1">
    <location>
        <begin position="96"/>
        <end position="115"/>
    </location>
</feature>
<name>A0A9D2MSD6_9FIRM</name>
<keyword evidence="1" id="KW-1133">Transmembrane helix</keyword>
<feature type="transmembrane region" description="Helical" evidence="1">
    <location>
        <begin position="31"/>
        <end position="48"/>
    </location>
</feature>
<dbReference type="Proteomes" id="UP000886883">
    <property type="component" value="Unassembled WGS sequence"/>
</dbReference>
<evidence type="ECO:0000256" key="1">
    <source>
        <dbReference type="SAM" id="Phobius"/>
    </source>
</evidence>
<keyword evidence="1" id="KW-0812">Transmembrane</keyword>